<evidence type="ECO:0000259" key="7">
    <source>
        <dbReference type="PROSITE" id="PS00624"/>
    </source>
</evidence>
<keyword evidence="4 5" id="KW-0274">FAD</keyword>
<evidence type="ECO:0000256" key="2">
    <source>
        <dbReference type="ARBA" id="ARBA00010790"/>
    </source>
</evidence>
<reference evidence="8 9" key="1">
    <citation type="journal article" date="2016" name="Gene">
        <title>PacBio SMRT assembly of a complex multi-replicon genome reveals chlorocatechol degradative operon in a region of genome plasticity.</title>
        <authorList>
            <person name="Ricker N."/>
            <person name="Shen S.Y."/>
            <person name="Goordial J."/>
            <person name="Jin S."/>
            <person name="Fulthorpe R.R."/>
        </authorList>
    </citation>
    <scope>NUCLEOTIDE SEQUENCE [LARGE SCALE GENOMIC DNA]</scope>
    <source>
        <strain evidence="8 9">OLGA172</strain>
    </source>
</reference>
<accession>A0A161IB08</accession>
<evidence type="ECO:0000313" key="9">
    <source>
        <dbReference type="Proteomes" id="UP000076852"/>
    </source>
</evidence>
<organism evidence="8 9">
    <name type="scientific">Paraburkholderia phytofirmans OLGA172</name>
    <dbReference type="NCBI Taxonomy" id="1417228"/>
    <lineage>
        <taxon>Bacteria</taxon>
        <taxon>Pseudomonadati</taxon>
        <taxon>Pseudomonadota</taxon>
        <taxon>Betaproteobacteria</taxon>
        <taxon>Burkholderiales</taxon>
        <taxon>Burkholderiaceae</taxon>
        <taxon>Paraburkholderia</taxon>
    </lineage>
</organism>
<keyword evidence="9" id="KW-1185">Reference proteome</keyword>
<name>A0A161IB08_9BURK</name>
<feature type="domain" description="Glucose-methanol-choline oxidoreductase N-terminal" evidence="6">
    <location>
        <begin position="79"/>
        <end position="102"/>
    </location>
</feature>
<feature type="domain" description="Glucose-methanol-choline oxidoreductase N-terminal" evidence="7">
    <location>
        <begin position="252"/>
        <end position="266"/>
    </location>
</feature>
<gene>
    <name evidence="8" type="ORF">AYM40_08315</name>
</gene>
<evidence type="ECO:0000259" key="6">
    <source>
        <dbReference type="PROSITE" id="PS00623"/>
    </source>
</evidence>
<dbReference type="GO" id="GO:0050660">
    <property type="term" value="F:flavin adenine dinucleotide binding"/>
    <property type="evidence" value="ECO:0007669"/>
    <property type="project" value="InterPro"/>
</dbReference>
<evidence type="ECO:0000256" key="4">
    <source>
        <dbReference type="ARBA" id="ARBA00022827"/>
    </source>
</evidence>
<dbReference type="PANTHER" id="PTHR11552:SF147">
    <property type="entry name" value="CHOLINE DEHYDROGENASE, MITOCHONDRIAL"/>
    <property type="match status" value="1"/>
</dbReference>
<dbReference type="Pfam" id="PF00732">
    <property type="entry name" value="GMC_oxred_N"/>
    <property type="match status" value="1"/>
</dbReference>
<dbReference type="EMBL" id="CP014578">
    <property type="protein sequence ID" value="ANB72363.1"/>
    <property type="molecule type" value="Genomic_DNA"/>
</dbReference>
<comment type="cofactor">
    <cofactor evidence="1">
        <name>FAD</name>
        <dbReference type="ChEBI" id="CHEBI:57692"/>
    </cofactor>
</comment>
<dbReference type="PROSITE" id="PS00624">
    <property type="entry name" value="GMC_OXRED_2"/>
    <property type="match status" value="1"/>
</dbReference>
<dbReference type="GO" id="GO:0016614">
    <property type="term" value="F:oxidoreductase activity, acting on CH-OH group of donors"/>
    <property type="evidence" value="ECO:0007669"/>
    <property type="project" value="InterPro"/>
</dbReference>
<proteinExistence type="inferred from homology"/>
<dbReference type="InterPro" id="IPR007867">
    <property type="entry name" value="GMC_OxRtase_C"/>
</dbReference>
<dbReference type="NCBIfam" id="NF002550">
    <property type="entry name" value="PRK02106.1"/>
    <property type="match status" value="1"/>
</dbReference>
<dbReference type="SUPFAM" id="SSF51905">
    <property type="entry name" value="FAD/NAD(P)-binding domain"/>
    <property type="match status" value="1"/>
</dbReference>
<dbReference type="Gene3D" id="3.30.560.10">
    <property type="entry name" value="Glucose Oxidase, domain 3"/>
    <property type="match status" value="1"/>
</dbReference>
<evidence type="ECO:0000256" key="5">
    <source>
        <dbReference type="RuleBase" id="RU003968"/>
    </source>
</evidence>
<dbReference type="InterPro" id="IPR000172">
    <property type="entry name" value="GMC_OxRdtase_N"/>
</dbReference>
<dbReference type="Proteomes" id="UP000076852">
    <property type="component" value="Chromosome 1"/>
</dbReference>
<sequence length="544" mass="58088">MIDYIVIGGGSAGCVLAARLSEDPRVQVCLLEAGKPDNSPLIQCPAGLAALIPYPIFNWAFKTMPNFGLNGRIGYQPRGKALGGSSSINGMMYIRGDRADYDQWAEEGNAGWSYDEVLPYFRKSENNAFWGSNAHHGASGPLNVADVLEPSVYARAFVEAGVQAGHSPNPDFNGDHQLGIGLTQVTQKNGERCSTAKAFLTPNLDRTNLQVITGAQATRILMDGKRAVGVEFQQGGAIKVLKATQEVLLSAGALQSPHILMLSGIGPAGHLQQHGIDVVHDSPGVGKNLQDHIDIVHSYEAGASRGLFGVSLSGVWSVAKGIRTWAKYRRGVLTSNFAEGTGFVKTLPEERRPDVQLVFIVAKLIDHGRKILIGNGYSVHCGLLRPKSRGSVSLASADPLAAPLIDTNFLADQDDVSRLIRAFKLVRGIMRQPALARFGGKESRNSARAQTDAQIEAFIRNHADCAYHPVGTCRMGNGPLDVVDDQLRVKGVHGLRVVDASIMPNIVSGNTNAPTIMIAEKAADMIKAALAEIKEGSCCTGCPS</sequence>
<dbReference type="PROSITE" id="PS00623">
    <property type="entry name" value="GMC_OXRED_1"/>
    <property type="match status" value="1"/>
</dbReference>
<dbReference type="PIRSF" id="PIRSF000137">
    <property type="entry name" value="Alcohol_oxidase"/>
    <property type="match status" value="1"/>
</dbReference>
<dbReference type="STRING" id="1804984.AYM40_08315"/>
<dbReference type="InterPro" id="IPR036188">
    <property type="entry name" value="FAD/NAD-bd_sf"/>
</dbReference>
<dbReference type="OrthoDB" id="9785276at2"/>
<dbReference type="Pfam" id="PF05199">
    <property type="entry name" value="GMC_oxred_C"/>
    <property type="match status" value="1"/>
</dbReference>
<evidence type="ECO:0000256" key="3">
    <source>
        <dbReference type="ARBA" id="ARBA00022630"/>
    </source>
</evidence>
<protein>
    <submittedName>
        <fullName evidence="8">Glucose-methanol-choline oxidoreductase</fullName>
    </submittedName>
</protein>
<dbReference type="AlphaFoldDB" id="A0A161IB08"/>
<evidence type="ECO:0000313" key="8">
    <source>
        <dbReference type="EMBL" id="ANB72363.1"/>
    </source>
</evidence>
<evidence type="ECO:0000256" key="1">
    <source>
        <dbReference type="ARBA" id="ARBA00001974"/>
    </source>
</evidence>
<dbReference type="KEGG" id="buz:AYM40_08315"/>
<dbReference type="InterPro" id="IPR012132">
    <property type="entry name" value="GMC_OxRdtase"/>
</dbReference>
<comment type="similarity">
    <text evidence="2 5">Belongs to the GMC oxidoreductase family.</text>
</comment>
<dbReference type="PANTHER" id="PTHR11552">
    <property type="entry name" value="GLUCOSE-METHANOL-CHOLINE GMC OXIDOREDUCTASE"/>
    <property type="match status" value="1"/>
</dbReference>
<dbReference type="SUPFAM" id="SSF54373">
    <property type="entry name" value="FAD-linked reductases, C-terminal domain"/>
    <property type="match status" value="1"/>
</dbReference>
<dbReference type="RefSeq" id="WP_063495798.1">
    <property type="nucleotide sequence ID" value="NZ_CP014578.1"/>
</dbReference>
<keyword evidence="3 5" id="KW-0285">Flavoprotein</keyword>
<dbReference type="Gene3D" id="3.50.50.60">
    <property type="entry name" value="FAD/NAD(P)-binding domain"/>
    <property type="match status" value="1"/>
</dbReference>